<accession>A0A1Y3BMI6</accession>
<gene>
    <name evidence="1" type="ORF">BLA29_011972</name>
</gene>
<proteinExistence type="predicted"/>
<protein>
    <submittedName>
        <fullName evidence="1">Uncharacterized protein</fullName>
    </submittedName>
</protein>
<organism evidence="1 2">
    <name type="scientific">Euroglyphus maynei</name>
    <name type="common">Mayne's house dust mite</name>
    <dbReference type="NCBI Taxonomy" id="6958"/>
    <lineage>
        <taxon>Eukaryota</taxon>
        <taxon>Metazoa</taxon>
        <taxon>Ecdysozoa</taxon>
        <taxon>Arthropoda</taxon>
        <taxon>Chelicerata</taxon>
        <taxon>Arachnida</taxon>
        <taxon>Acari</taxon>
        <taxon>Acariformes</taxon>
        <taxon>Sarcoptiformes</taxon>
        <taxon>Astigmata</taxon>
        <taxon>Psoroptidia</taxon>
        <taxon>Analgoidea</taxon>
        <taxon>Pyroglyphidae</taxon>
        <taxon>Pyroglyphinae</taxon>
        <taxon>Euroglyphus</taxon>
    </lineage>
</organism>
<dbReference type="AlphaFoldDB" id="A0A1Y3BMI6"/>
<evidence type="ECO:0000313" key="1">
    <source>
        <dbReference type="EMBL" id="OTF82190.1"/>
    </source>
</evidence>
<comment type="caution">
    <text evidence="1">The sequence shown here is derived from an EMBL/GenBank/DDBJ whole genome shotgun (WGS) entry which is preliminary data.</text>
</comment>
<dbReference type="Proteomes" id="UP000194236">
    <property type="component" value="Unassembled WGS sequence"/>
</dbReference>
<name>A0A1Y3BMI6_EURMA</name>
<dbReference type="EMBL" id="MUJZ01009783">
    <property type="protein sequence ID" value="OTF82190.1"/>
    <property type="molecule type" value="Genomic_DNA"/>
</dbReference>
<keyword evidence="2" id="KW-1185">Reference proteome</keyword>
<sequence length="39" mass="4600">MEHPLNMNIIIIINGLIRINRYHQQLIMQGSKKKSIQVI</sequence>
<evidence type="ECO:0000313" key="2">
    <source>
        <dbReference type="Proteomes" id="UP000194236"/>
    </source>
</evidence>
<reference evidence="1 2" key="1">
    <citation type="submission" date="2017-03" db="EMBL/GenBank/DDBJ databases">
        <title>Genome Survey of Euroglyphus maynei.</title>
        <authorList>
            <person name="Arlian L.G."/>
            <person name="Morgan M.S."/>
            <person name="Rider S.D."/>
        </authorList>
    </citation>
    <scope>NUCLEOTIDE SEQUENCE [LARGE SCALE GENOMIC DNA]</scope>
    <source>
        <strain evidence="1">Arlian Lab</strain>
        <tissue evidence="1">Whole body</tissue>
    </source>
</reference>